<dbReference type="Proteomes" id="UP000785679">
    <property type="component" value="Unassembled WGS sequence"/>
</dbReference>
<keyword evidence="2" id="KW-1185">Reference proteome</keyword>
<sequence>MKRIQEPKPLMINQPIITHPNEDVLMPLQEESHYQKTKPIQPPTISQVIYRESQTKGKSEGLCFPNYRCNLML</sequence>
<dbReference type="EMBL" id="RRYP01014927">
    <property type="protein sequence ID" value="TNV75741.1"/>
    <property type="molecule type" value="Genomic_DNA"/>
</dbReference>
<evidence type="ECO:0000313" key="2">
    <source>
        <dbReference type="Proteomes" id="UP000785679"/>
    </source>
</evidence>
<proteinExistence type="predicted"/>
<reference evidence="1" key="1">
    <citation type="submission" date="2019-06" db="EMBL/GenBank/DDBJ databases">
        <authorList>
            <person name="Zheng W."/>
        </authorList>
    </citation>
    <scope>NUCLEOTIDE SEQUENCE</scope>
    <source>
        <strain evidence="1">QDHG01</strain>
    </source>
</reference>
<gene>
    <name evidence="1" type="ORF">FGO68_gene16480</name>
</gene>
<evidence type="ECO:0000313" key="1">
    <source>
        <dbReference type="EMBL" id="TNV75741.1"/>
    </source>
</evidence>
<protein>
    <submittedName>
        <fullName evidence="1">Uncharacterized protein</fullName>
    </submittedName>
</protein>
<dbReference type="AlphaFoldDB" id="A0A8J8SZ84"/>
<organism evidence="1 2">
    <name type="scientific">Halteria grandinella</name>
    <dbReference type="NCBI Taxonomy" id="5974"/>
    <lineage>
        <taxon>Eukaryota</taxon>
        <taxon>Sar</taxon>
        <taxon>Alveolata</taxon>
        <taxon>Ciliophora</taxon>
        <taxon>Intramacronucleata</taxon>
        <taxon>Spirotrichea</taxon>
        <taxon>Stichotrichia</taxon>
        <taxon>Sporadotrichida</taxon>
        <taxon>Halteriidae</taxon>
        <taxon>Halteria</taxon>
    </lineage>
</organism>
<comment type="caution">
    <text evidence="1">The sequence shown here is derived from an EMBL/GenBank/DDBJ whole genome shotgun (WGS) entry which is preliminary data.</text>
</comment>
<accession>A0A8J8SZ84</accession>
<name>A0A8J8SZ84_HALGN</name>